<accession>A0A1I6GNF4</accession>
<dbReference type="Proteomes" id="UP000199478">
    <property type="component" value="Unassembled WGS sequence"/>
</dbReference>
<dbReference type="STRING" id="390270.SAMN04488005_1945"/>
<dbReference type="EMBL" id="FOYP01000001">
    <property type="protein sequence ID" value="SFR43730.1"/>
    <property type="molecule type" value="Genomic_DNA"/>
</dbReference>
<evidence type="ECO:0008006" key="4">
    <source>
        <dbReference type="Google" id="ProtNLM"/>
    </source>
</evidence>
<dbReference type="SMART" id="SM00671">
    <property type="entry name" value="SEL1"/>
    <property type="match status" value="1"/>
</dbReference>
<dbReference type="InterPro" id="IPR052748">
    <property type="entry name" value="ISR_Activator"/>
</dbReference>
<dbReference type="InterPro" id="IPR006597">
    <property type="entry name" value="Sel1-like"/>
</dbReference>
<proteinExistence type="predicted"/>
<sequence length="369" mass="39529">MFNFRTRLHPCFLPLTTAKSTLAVLAFCGAAAHAQTADAPDVALAQGRALVYASNTVTPATREGLQLLESQAEAGNTAAMIELGALYLYGTILPQDWPRALEYFEAAAEAGDPDGIYQYAMMLMWSERAPARAEAMLQRAGNLGATKAWVTLAEGAMYGYLGGGSVSRAKFAGYAAQAHAAGEERIAVLEATRFMWGISVRASGPQTIAVLEQAADAGNSEAAMFLIRLVRSGNRYNIRREPDRASAYLEQYRDLLSQAQIWQLQIAIAAQTARSATQMADIVARLDAQPQLITQGFGADLLTANENVAIYVLQTRLAAQGHAVGQLDGFAGNRTLRAMNAACREIAPLAACADSVMRPDLVALLIEKL</sequence>
<keyword evidence="1" id="KW-0732">Signal</keyword>
<name>A0A1I6GNF4_9RHOB</name>
<evidence type="ECO:0000313" key="3">
    <source>
        <dbReference type="Proteomes" id="UP000199478"/>
    </source>
</evidence>
<protein>
    <recommendedName>
        <fullName evidence="4">TPR repeat</fullName>
    </recommendedName>
</protein>
<dbReference type="PANTHER" id="PTHR45011">
    <property type="entry name" value="DAP3-BINDING CELL DEATH ENHANCER 1"/>
    <property type="match status" value="1"/>
</dbReference>
<dbReference type="InterPro" id="IPR011990">
    <property type="entry name" value="TPR-like_helical_dom_sf"/>
</dbReference>
<dbReference type="PANTHER" id="PTHR45011:SF1">
    <property type="entry name" value="DAP3-BINDING CELL DEATH ENHANCER 1"/>
    <property type="match status" value="1"/>
</dbReference>
<keyword evidence="3" id="KW-1185">Reference proteome</keyword>
<evidence type="ECO:0000256" key="1">
    <source>
        <dbReference type="SAM" id="SignalP"/>
    </source>
</evidence>
<dbReference type="OrthoDB" id="7849603at2"/>
<feature type="chain" id="PRO_5011538999" description="TPR repeat" evidence="1">
    <location>
        <begin position="35"/>
        <end position="369"/>
    </location>
</feature>
<reference evidence="3" key="1">
    <citation type="submission" date="2016-10" db="EMBL/GenBank/DDBJ databases">
        <authorList>
            <person name="Varghese N."/>
            <person name="Submissions S."/>
        </authorList>
    </citation>
    <scope>NUCLEOTIDE SEQUENCE [LARGE SCALE GENOMIC DNA]</scope>
    <source>
        <strain evidence="3">DSM 26879</strain>
    </source>
</reference>
<feature type="signal peptide" evidence="1">
    <location>
        <begin position="1"/>
        <end position="34"/>
    </location>
</feature>
<dbReference type="Gene3D" id="1.25.40.10">
    <property type="entry name" value="Tetratricopeptide repeat domain"/>
    <property type="match status" value="1"/>
</dbReference>
<dbReference type="AlphaFoldDB" id="A0A1I6GNF4"/>
<dbReference type="SUPFAM" id="SSF81901">
    <property type="entry name" value="HCP-like"/>
    <property type="match status" value="1"/>
</dbReference>
<dbReference type="RefSeq" id="WP_131802370.1">
    <property type="nucleotide sequence ID" value="NZ_FOYP01000001.1"/>
</dbReference>
<organism evidence="2 3">
    <name type="scientific">Yoonia tamlensis</name>
    <dbReference type="NCBI Taxonomy" id="390270"/>
    <lineage>
        <taxon>Bacteria</taxon>
        <taxon>Pseudomonadati</taxon>
        <taxon>Pseudomonadota</taxon>
        <taxon>Alphaproteobacteria</taxon>
        <taxon>Rhodobacterales</taxon>
        <taxon>Paracoccaceae</taxon>
        <taxon>Yoonia</taxon>
    </lineage>
</organism>
<gene>
    <name evidence="2" type="ORF">SAMN04488005_1945</name>
</gene>
<evidence type="ECO:0000313" key="2">
    <source>
        <dbReference type="EMBL" id="SFR43730.1"/>
    </source>
</evidence>